<feature type="signal peptide" evidence="7">
    <location>
        <begin position="1"/>
        <end position="26"/>
    </location>
</feature>
<dbReference type="RefSeq" id="WP_132033669.1">
    <property type="nucleotide sequence ID" value="NZ_SMAI01000012.1"/>
</dbReference>
<dbReference type="OrthoDB" id="9805828at2"/>
<evidence type="ECO:0000259" key="8">
    <source>
        <dbReference type="PROSITE" id="PS51007"/>
    </source>
</evidence>
<evidence type="ECO:0000256" key="4">
    <source>
        <dbReference type="ARBA" id="ARBA00022982"/>
    </source>
</evidence>
<dbReference type="PRINTS" id="PR00604">
    <property type="entry name" value="CYTCHRMECIAB"/>
</dbReference>
<proteinExistence type="predicted"/>
<evidence type="ECO:0000256" key="7">
    <source>
        <dbReference type="SAM" id="SignalP"/>
    </source>
</evidence>
<dbReference type="Gene3D" id="1.10.760.10">
    <property type="entry name" value="Cytochrome c-like domain"/>
    <property type="match status" value="1"/>
</dbReference>
<keyword evidence="1" id="KW-0813">Transport</keyword>
<dbReference type="GO" id="GO:0046872">
    <property type="term" value="F:metal ion binding"/>
    <property type="evidence" value="ECO:0007669"/>
    <property type="project" value="UniProtKB-KW"/>
</dbReference>
<dbReference type="InterPro" id="IPR002327">
    <property type="entry name" value="Cyt_c_1A/1B"/>
</dbReference>
<dbReference type="GO" id="GO:0020037">
    <property type="term" value="F:heme binding"/>
    <property type="evidence" value="ECO:0007669"/>
    <property type="project" value="InterPro"/>
</dbReference>
<evidence type="ECO:0000256" key="2">
    <source>
        <dbReference type="ARBA" id="ARBA00022617"/>
    </source>
</evidence>
<organism evidence="9 10">
    <name type="scientific">Aquabacter spiritensis</name>
    <dbReference type="NCBI Taxonomy" id="933073"/>
    <lineage>
        <taxon>Bacteria</taxon>
        <taxon>Pseudomonadati</taxon>
        <taxon>Pseudomonadota</taxon>
        <taxon>Alphaproteobacteria</taxon>
        <taxon>Hyphomicrobiales</taxon>
        <taxon>Xanthobacteraceae</taxon>
        <taxon>Aquabacter</taxon>
    </lineage>
</organism>
<keyword evidence="5 6" id="KW-0408">Iron</keyword>
<evidence type="ECO:0000256" key="3">
    <source>
        <dbReference type="ARBA" id="ARBA00022723"/>
    </source>
</evidence>
<name>A0A4R3LQA3_9HYPH</name>
<evidence type="ECO:0000256" key="6">
    <source>
        <dbReference type="PROSITE-ProRule" id="PRU00433"/>
    </source>
</evidence>
<evidence type="ECO:0000313" key="9">
    <source>
        <dbReference type="EMBL" id="TCT02602.1"/>
    </source>
</evidence>
<dbReference type="InterPro" id="IPR009056">
    <property type="entry name" value="Cyt_c-like_dom"/>
</dbReference>
<keyword evidence="2 6" id="KW-0349">Heme</keyword>
<keyword evidence="10" id="KW-1185">Reference proteome</keyword>
<sequence>MAPSRARPILAVATLGLALLSPPLHAAEPDIAKGEQAFRKCLPCHAVGPGAKAKVGPPLNGIVGARWAAFPGFTYSQDLRDGGAAGRTWDAATLDAYLANPKVVAPGGRMAFFGIKGEAERANLIAYLKGFSASGATGAEDGK</sequence>
<protein>
    <submittedName>
        <fullName evidence="9">Cytochrome c</fullName>
    </submittedName>
</protein>
<accession>A0A4R3LQA3</accession>
<dbReference type="EMBL" id="SMAI01000012">
    <property type="protein sequence ID" value="TCT02602.1"/>
    <property type="molecule type" value="Genomic_DNA"/>
</dbReference>
<dbReference type="PROSITE" id="PS51007">
    <property type="entry name" value="CYTC"/>
    <property type="match status" value="1"/>
</dbReference>
<feature type="domain" description="Cytochrome c" evidence="8">
    <location>
        <begin position="29"/>
        <end position="132"/>
    </location>
</feature>
<keyword evidence="3 6" id="KW-0479">Metal-binding</keyword>
<reference evidence="9 10" key="1">
    <citation type="submission" date="2019-03" db="EMBL/GenBank/DDBJ databases">
        <title>Genomic Encyclopedia of Type Strains, Phase IV (KMG-IV): sequencing the most valuable type-strain genomes for metagenomic binning, comparative biology and taxonomic classification.</title>
        <authorList>
            <person name="Goeker M."/>
        </authorList>
    </citation>
    <scope>NUCLEOTIDE SEQUENCE [LARGE SCALE GENOMIC DNA]</scope>
    <source>
        <strain evidence="9 10">DSM 9035</strain>
    </source>
</reference>
<feature type="chain" id="PRO_5020826166" evidence="7">
    <location>
        <begin position="27"/>
        <end position="143"/>
    </location>
</feature>
<keyword evidence="7" id="KW-0732">Signal</keyword>
<dbReference type="AlphaFoldDB" id="A0A4R3LQA3"/>
<dbReference type="GO" id="GO:0009055">
    <property type="term" value="F:electron transfer activity"/>
    <property type="evidence" value="ECO:0007669"/>
    <property type="project" value="InterPro"/>
</dbReference>
<dbReference type="InterPro" id="IPR036909">
    <property type="entry name" value="Cyt_c-like_dom_sf"/>
</dbReference>
<dbReference type="PANTHER" id="PTHR11961">
    <property type="entry name" value="CYTOCHROME C"/>
    <property type="match status" value="1"/>
</dbReference>
<dbReference type="Proteomes" id="UP000294664">
    <property type="component" value="Unassembled WGS sequence"/>
</dbReference>
<dbReference type="SUPFAM" id="SSF46626">
    <property type="entry name" value="Cytochrome c"/>
    <property type="match status" value="1"/>
</dbReference>
<comment type="caution">
    <text evidence="9">The sequence shown here is derived from an EMBL/GenBank/DDBJ whole genome shotgun (WGS) entry which is preliminary data.</text>
</comment>
<keyword evidence="4" id="KW-0249">Electron transport</keyword>
<evidence type="ECO:0000256" key="5">
    <source>
        <dbReference type="ARBA" id="ARBA00023004"/>
    </source>
</evidence>
<evidence type="ECO:0000313" key="10">
    <source>
        <dbReference type="Proteomes" id="UP000294664"/>
    </source>
</evidence>
<evidence type="ECO:0000256" key="1">
    <source>
        <dbReference type="ARBA" id="ARBA00022448"/>
    </source>
</evidence>
<gene>
    <name evidence="9" type="ORF">EDC64_11235</name>
</gene>